<proteinExistence type="predicted"/>
<dbReference type="RefSeq" id="WP_129712658.1">
    <property type="nucleotide sequence ID" value="NZ_JBEHFA010000003.1"/>
</dbReference>
<organism evidence="2 3">
    <name type="scientific">Pectobacterium zantedeschiae</name>
    <dbReference type="NCBI Taxonomy" id="2034769"/>
    <lineage>
        <taxon>Bacteria</taxon>
        <taxon>Pseudomonadati</taxon>
        <taxon>Pseudomonadota</taxon>
        <taxon>Gammaproteobacteria</taxon>
        <taxon>Enterobacterales</taxon>
        <taxon>Pectobacteriaceae</taxon>
        <taxon>Pectobacterium</taxon>
    </lineage>
</organism>
<name>A0A9X8P6K0_9GAMM</name>
<keyword evidence="1" id="KW-1133">Transmembrane helix</keyword>
<dbReference type="Proteomes" id="UP001138460">
    <property type="component" value="Unassembled WGS sequence"/>
</dbReference>
<dbReference type="AlphaFoldDB" id="A0A9X8P6K0"/>
<evidence type="ECO:0000256" key="1">
    <source>
        <dbReference type="SAM" id="Phobius"/>
    </source>
</evidence>
<gene>
    <name evidence="2" type="ORF">CLR69_10960</name>
</gene>
<comment type="caution">
    <text evidence="2">The sequence shown here is derived from an EMBL/GenBank/DDBJ whole genome shotgun (WGS) entry which is preliminary data.</text>
</comment>
<feature type="transmembrane region" description="Helical" evidence="1">
    <location>
        <begin position="47"/>
        <end position="68"/>
    </location>
</feature>
<keyword evidence="1" id="KW-0472">Membrane</keyword>
<keyword evidence="1" id="KW-0812">Transmembrane</keyword>
<sequence length="114" mass="13162">MNDQETEKELLENGFTQDDITKMKKLISRGGNSEETLSILTHSLKNAFFNGFFILAILISSFFINAIFNISNDRVGILVHFIFTIFFTLPIYYLIPMNLAYKSYSYLKKKENTG</sequence>
<accession>A0A9X8P6K0</accession>
<dbReference type="EMBL" id="NWTM01000001">
    <property type="protein sequence ID" value="RYC45475.1"/>
    <property type="molecule type" value="Genomic_DNA"/>
</dbReference>
<reference evidence="2 3" key="1">
    <citation type="journal article" date="2018" name="Syst. Appl. Microbiol.">
        <title>Pectobacterium zantedeschiae sp. nov. a new species of a soft rot pathogen isolated from Calla lily (Zantedeschia spp.).</title>
        <authorList>
            <person name="Waleron M."/>
            <person name="Misztak A."/>
            <person name="Waleron M."/>
            <person name="Franczuk M."/>
            <person name="Jonca J."/>
            <person name="Wielgomas B."/>
            <person name="Mikicinski A."/>
            <person name="Popovic T."/>
            <person name="Waleron K."/>
        </authorList>
    </citation>
    <scope>NUCLEOTIDE SEQUENCE [LARGE SCALE GENOMIC DNA]</scope>
    <source>
        <strain evidence="2 3">9M</strain>
    </source>
</reference>
<feature type="transmembrane region" description="Helical" evidence="1">
    <location>
        <begin position="75"/>
        <end position="95"/>
    </location>
</feature>
<evidence type="ECO:0000313" key="2">
    <source>
        <dbReference type="EMBL" id="RYC45475.1"/>
    </source>
</evidence>
<dbReference type="OrthoDB" id="6545106at2"/>
<protein>
    <submittedName>
        <fullName evidence="2">Uncharacterized protein</fullName>
    </submittedName>
</protein>
<keyword evidence="3" id="KW-1185">Reference proteome</keyword>
<evidence type="ECO:0000313" key="3">
    <source>
        <dbReference type="Proteomes" id="UP001138460"/>
    </source>
</evidence>